<name>A0AAD2JGH7_9STRA</name>
<dbReference type="AlphaFoldDB" id="A0AAD2JGH7"/>
<evidence type="ECO:0000313" key="3">
    <source>
        <dbReference type="Proteomes" id="UP001295423"/>
    </source>
</evidence>
<evidence type="ECO:0000256" key="1">
    <source>
        <dbReference type="SAM" id="MobiDB-lite"/>
    </source>
</evidence>
<dbReference type="Proteomes" id="UP001295423">
    <property type="component" value="Unassembled WGS sequence"/>
</dbReference>
<evidence type="ECO:0000313" key="2">
    <source>
        <dbReference type="EMBL" id="CAJ1948181.1"/>
    </source>
</evidence>
<feature type="region of interest" description="Disordered" evidence="1">
    <location>
        <begin position="1"/>
        <end position="88"/>
    </location>
</feature>
<gene>
    <name evidence="2" type="ORF">CYCCA115_LOCUS11495</name>
</gene>
<accession>A0AAD2JGH7</accession>
<keyword evidence="3" id="KW-1185">Reference proteome</keyword>
<dbReference type="EMBL" id="CAKOGP040001745">
    <property type="protein sequence ID" value="CAJ1948181.1"/>
    <property type="molecule type" value="Genomic_DNA"/>
</dbReference>
<organism evidence="2 3">
    <name type="scientific">Cylindrotheca closterium</name>
    <dbReference type="NCBI Taxonomy" id="2856"/>
    <lineage>
        <taxon>Eukaryota</taxon>
        <taxon>Sar</taxon>
        <taxon>Stramenopiles</taxon>
        <taxon>Ochrophyta</taxon>
        <taxon>Bacillariophyta</taxon>
        <taxon>Bacillariophyceae</taxon>
        <taxon>Bacillariophycidae</taxon>
        <taxon>Bacillariales</taxon>
        <taxon>Bacillariaceae</taxon>
        <taxon>Cylindrotheca</taxon>
    </lineage>
</organism>
<protein>
    <submittedName>
        <fullName evidence="2">Uncharacterized protein</fullName>
    </submittedName>
</protein>
<sequence>MAQGANPPTPPTPQAGPTPPSGATAPTSGVLFSPTTPTLGNKVRTSSSTETAWTGGKPNPTRTGLDPSASTTMEHPGQLRPTGYEAMKSATYRRTSDLVSITKKTKMTRFKKELWQTAVSRGLDSVMYLPRSGDQISVVTSSDMFTKEEAELEYTKILPTYDSYCRSNDRDAAHLLMNAIDPDLRKEVELFHNTTDGLLLYGTFSVVSSMTTTSTANATLSWSFGRLPSQATHNRMSTPSLPPSSTWQKNLTIWMTTITTTPSRCLTLFPMPVVEPIQAIPTPSTSTAKL</sequence>
<reference evidence="2" key="1">
    <citation type="submission" date="2023-08" db="EMBL/GenBank/DDBJ databases">
        <authorList>
            <person name="Audoor S."/>
            <person name="Bilcke G."/>
        </authorList>
    </citation>
    <scope>NUCLEOTIDE SEQUENCE</scope>
</reference>
<feature type="compositionally biased region" description="Pro residues" evidence="1">
    <location>
        <begin position="7"/>
        <end position="20"/>
    </location>
</feature>
<feature type="compositionally biased region" description="Polar residues" evidence="1">
    <location>
        <begin position="33"/>
        <end position="52"/>
    </location>
</feature>
<proteinExistence type="predicted"/>
<comment type="caution">
    <text evidence="2">The sequence shown here is derived from an EMBL/GenBank/DDBJ whole genome shotgun (WGS) entry which is preliminary data.</text>
</comment>